<comment type="similarity">
    <text evidence="1">Belongs to the RimM family.</text>
</comment>
<dbReference type="PANTHER" id="PTHR33692">
    <property type="entry name" value="RIBOSOME MATURATION FACTOR RIMM"/>
    <property type="match status" value="1"/>
</dbReference>
<organism evidence="4 5">
    <name type="scientific">Candidatus Amulumruptor caecigallinarius</name>
    <dbReference type="NCBI Taxonomy" id="2109911"/>
    <lineage>
        <taxon>Bacteria</taxon>
        <taxon>Pseudomonadati</taxon>
        <taxon>Bacteroidota</taxon>
        <taxon>Bacteroidia</taxon>
        <taxon>Bacteroidales</taxon>
        <taxon>Muribaculaceae</taxon>
        <taxon>Candidatus Amulumruptor</taxon>
    </lineage>
</organism>
<comment type="subunit">
    <text evidence="1">Binds ribosomal protein uS19.</text>
</comment>
<dbReference type="GO" id="GO:0006364">
    <property type="term" value="P:rRNA processing"/>
    <property type="evidence" value="ECO:0007669"/>
    <property type="project" value="UniProtKB-UniRule"/>
</dbReference>
<dbReference type="Pfam" id="PF24986">
    <property type="entry name" value="PRC_RimM"/>
    <property type="match status" value="1"/>
</dbReference>
<accession>A0A4Q0U7M9</accession>
<dbReference type="EMBL" id="DYXT01000029">
    <property type="protein sequence ID" value="HJE39319.1"/>
    <property type="molecule type" value="Genomic_DNA"/>
</dbReference>
<keyword evidence="1" id="KW-0963">Cytoplasm</keyword>
<dbReference type="SUPFAM" id="SSF50447">
    <property type="entry name" value="Translation proteins"/>
    <property type="match status" value="1"/>
</dbReference>
<dbReference type="Gene3D" id="2.40.30.60">
    <property type="entry name" value="RimM"/>
    <property type="match status" value="1"/>
</dbReference>
<feature type="domain" description="Ribosome maturation factor RimM PRC barrel" evidence="3">
    <location>
        <begin position="115"/>
        <end position="182"/>
    </location>
</feature>
<name>A0A4Q0U7M9_9BACT</name>
<evidence type="ECO:0000313" key="5">
    <source>
        <dbReference type="Proteomes" id="UP000711407"/>
    </source>
</evidence>
<comment type="domain">
    <text evidence="1">The PRC barrel domain binds ribosomal protein uS19.</text>
</comment>
<comment type="caution">
    <text evidence="4">The sequence shown here is derived from an EMBL/GenBank/DDBJ whole genome shotgun (WGS) entry which is preliminary data.</text>
</comment>
<dbReference type="GO" id="GO:0043022">
    <property type="term" value="F:ribosome binding"/>
    <property type="evidence" value="ECO:0007669"/>
    <property type="project" value="InterPro"/>
</dbReference>
<keyword evidence="1" id="KW-0690">Ribosome biogenesis</keyword>
<comment type="subcellular location">
    <subcellularLocation>
        <location evidence="1">Cytoplasm</location>
    </subcellularLocation>
</comment>
<protein>
    <recommendedName>
        <fullName evidence="1">Ribosome maturation factor RimM</fullName>
    </recommendedName>
</protein>
<dbReference type="GO" id="GO:0042274">
    <property type="term" value="P:ribosomal small subunit biogenesis"/>
    <property type="evidence" value="ECO:0007669"/>
    <property type="project" value="UniProtKB-UniRule"/>
</dbReference>
<dbReference type="SUPFAM" id="SSF50346">
    <property type="entry name" value="PRC-barrel domain"/>
    <property type="match status" value="1"/>
</dbReference>
<dbReference type="InterPro" id="IPR011961">
    <property type="entry name" value="RimM"/>
</dbReference>
<proteinExistence type="inferred from homology"/>
<evidence type="ECO:0000313" key="4">
    <source>
        <dbReference type="EMBL" id="HJE39319.1"/>
    </source>
</evidence>
<dbReference type="GO" id="GO:0005737">
    <property type="term" value="C:cytoplasm"/>
    <property type="evidence" value="ECO:0007669"/>
    <property type="project" value="UniProtKB-SubCell"/>
</dbReference>
<feature type="domain" description="RimM N-terminal" evidence="2">
    <location>
        <begin position="10"/>
        <end position="90"/>
    </location>
</feature>
<dbReference type="InterPro" id="IPR002676">
    <property type="entry name" value="RimM_N"/>
</dbReference>
<dbReference type="InterPro" id="IPR011033">
    <property type="entry name" value="PRC_barrel-like_sf"/>
</dbReference>
<dbReference type="Pfam" id="PF01782">
    <property type="entry name" value="RimM"/>
    <property type="match status" value="1"/>
</dbReference>
<dbReference type="InterPro" id="IPR036976">
    <property type="entry name" value="RimM_N_sf"/>
</dbReference>
<dbReference type="HAMAP" id="MF_00014">
    <property type="entry name" value="Ribosome_mat_RimM"/>
    <property type="match status" value="1"/>
</dbReference>
<sequence length="185" mass="20276">MIRDEELIEIGRFNKPHGIHGELSCSVDDDAVELGRLRCIMVYRDGLPVPFFVKAIRPRNHHTSLVTLDGVESDADARQFANETIYALRSEVGHMTADDAEDDGEQPDGDGLYASDLIGMEVWADGRRLGLITDIDDTTANLLMVVEPPDASKPLLIPAAAEFFSDIDIGAGRIELDLPDGLIDM</sequence>
<dbReference type="Gene3D" id="2.30.30.240">
    <property type="entry name" value="PRC-barrel domain"/>
    <property type="match status" value="1"/>
</dbReference>
<reference evidence="4" key="2">
    <citation type="submission" date="2021-09" db="EMBL/GenBank/DDBJ databases">
        <authorList>
            <person name="Gilroy R."/>
        </authorList>
    </citation>
    <scope>NUCLEOTIDE SEQUENCE</scope>
    <source>
        <strain evidence="4">4100</strain>
    </source>
</reference>
<keyword evidence="1" id="KW-0698">rRNA processing</keyword>
<evidence type="ECO:0000259" key="3">
    <source>
        <dbReference type="Pfam" id="PF24986"/>
    </source>
</evidence>
<dbReference type="InterPro" id="IPR056792">
    <property type="entry name" value="PRC_RimM"/>
</dbReference>
<evidence type="ECO:0000259" key="2">
    <source>
        <dbReference type="Pfam" id="PF01782"/>
    </source>
</evidence>
<dbReference type="NCBIfam" id="TIGR02273">
    <property type="entry name" value="16S_RimM"/>
    <property type="match status" value="1"/>
</dbReference>
<comment type="function">
    <text evidence="1">An accessory protein needed during the final step in the assembly of 30S ribosomal subunit, possibly for assembly of the head region. Essential for efficient processing of 16S rRNA. May be needed both before and after RbfA during the maturation of 16S rRNA. It has affinity for free ribosomal 30S subunits but not for 70S ribosomes.</text>
</comment>
<gene>
    <name evidence="1 4" type="primary">rimM</name>
    <name evidence="4" type="ORF">K8V47_06145</name>
</gene>
<dbReference type="PANTHER" id="PTHR33692:SF1">
    <property type="entry name" value="RIBOSOME MATURATION FACTOR RIMM"/>
    <property type="match status" value="1"/>
</dbReference>
<evidence type="ECO:0000256" key="1">
    <source>
        <dbReference type="HAMAP-Rule" id="MF_00014"/>
    </source>
</evidence>
<reference evidence="4" key="1">
    <citation type="journal article" date="2021" name="PeerJ">
        <title>Extensive microbial diversity within the chicken gut microbiome revealed by metagenomics and culture.</title>
        <authorList>
            <person name="Gilroy R."/>
            <person name="Ravi A."/>
            <person name="Getino M."/>
            <person name="Pursley I."/>
            <person name="Horton D.L."/>
            <person name="Alikhan N.F."/>
            <person name="Baker D."/>
            <person name="Gharbi K."/>
            <person name="Hall N."/>
            <person name="Watson M."/>
            <person name="Adriaenssens E.M."/>
            <person name="Foster-Nyarko E."/>
            <person name="Jarju S."/>
            <person name="Secka A."/>
            <person name="Antonio M."/>
            <person name="Oren A."/>
            <person name="Chaudhuri R.R."/>
            <person name="La Ragione R."/>
            <person name="Hildebrand F."/>
            <person name="Pallen M.J."/>
        </authorList>
    </citation>
    <scope>NUCLEOTIDE SEQUENCE</scope>
    <source>
        <strain evidence="4">4100</strain>
    </source>
</reference>
<dbReference type="Proteomes" id="UP000711407">
    <property type="component" value="Unassembled WGS sequence"/>
</dbReference>
<dbReference type="InterPro" id="IPR009000">
    <property type="entry name" value="Transl_B-barrel_sf"/>
</dbReference>
<dbReference type="GO" id="GO:0005840">
    <property type="term" value="C:ribosome"/>
    <property type="evidence" value="ECO:0007669"/>
    <property type="project" value="InterPro"/>
</dbReference>
<keyword evidence="1" id="KW-0143">Chaperone</keyword>
<dbReference type="AlphaFoldDB" id="A0A4Q0U7M9"/>